<dbReference type="AlphaFoldDB" id="A0A077UHM9"/>
<dbReference type="GO" id="GO:0017004">
    <property type="term" value="P:cytochrome complex assembly"/>
    <property type="evidence" value="ECO:0007669"/>
    <property type="project" value="InterPro"/>
</dbReference>
<feature type="transmembrane region" description="Helical" evidence="5">
    <location>
        <begin position="249"/>
        <end position="270"/>
    </location>
</feature>
<feature type="transmembrane region" description="Helical" evidence="5">
    <location>
        <begin position="38"/>
        <end position="60"/>
    </location>
</feature>
<feature type="transmembrane region" description="Helical" evidence="5">
    <location>
        <begin position="133"/>
        <end position="157"/>
    </location>
</feature>
<evidence type="ECO:0000313" key="8">
    <source>
        <dbReference type="Proteomes" id="UP000044616"/>
    </source>
</evidence>
<organism evidence="7 8">
    <name type="scientific">Staphylococcus schweitzeri</name>
    <dbReference type="NCBI Taxonomy" id="1654388"/>
    <lineage>
        <taxon>Bacteria</taxon>
        <taxon>Bacillati</taxon>
        <taxon>Bacillota</taxon>
        <taxon>Bacilli</taxon>
        <taxon>Bacillales</taxon>
        <taxon>Staphylococcaceae</taxon>
        <taxon>Staphylococcus</taxon>
    </lineage>
</organism>
<dbReference type="InterPro" id="IPR002541">
    <property type="entry name" value="Cyt_c_assembly"/>
</dbReference>
<dbReference type="PANTHER" id="PTHR30071">
    <property type="entry name" value="HEME EXPORTER PROTEIN C"/>
    <property type="match status" value="1"/>
</dbReference>
<feature type="domain" description="Cytochrome c assembly protein" evidence="6">
    <location>
        <begin position="59"/>
        <end position="265"/>
    </location>
</feature>
<evidence type="ECO:0000256" key="4">
    <source>
        <dbReference type="ARBA" id="ARBA00023136"/>
    </source>
</evidence>
<keyword evidence="3 5" id="KW-1133">Transmembrane helix</keyword>
<proteinExistence type="predicted"/>
<evidence type="ECO:0000259" key="6">
    <source>
        <dbReference type="Pfam" id="PF01578"/>
    </source>
</evidence>
<evidence type="ECO:0000256" key="2">
    <source>
        <dbReference type="ARBA" id="ARBA00022692"/>
    </source>
</evidence>
<evidence type="ECO:0000256" key="3">
    <source>
        <dbReference type="ARBA" id="ARBA00022989"/>
    </source>
</evidence>
<dbReference type="InterPro" id="IPR045062">
    <property type="entry name" value="Cyt_c_biogenesis_CcsA/CcmC"/>
</dbReference>
<dbReference type="GO" id="GO:0020037">
    <property type="term" value="F:heme binding"/>
    <property type="evidence" value="ECO:0007669"/>
    <property type="project" value="InterPro"/>
</dbReference>
<accession>A0A077UHM9</accession>
<feature type="transmembrane region" description="Helical" evidence="5">
    <location>
        <begin position="221"/>
        <end position="237"/>
    </location>
</feature>
<name>A0A077UHM9_9STAP</name>
<protein>
    <submittedName>
        <fullName evidence="7">HemX protein, negative effector of steady-state concentration of glutamyl-tRNA reductase hemA</fullName>
    </submittedName>
</protein>
<reference evidence="7 8" key="1">
    <citation type="submission" date="2014-05" db="EMBL/GenBank/DDBJ databases">
        <authorList>
            <person name="Aslett A.Martin."/>
            <person name="De Silva Nishadi"/>
        </authorList>
    </citation>
    <scope>NUCLEOTIDE SEQUENCE [LARGE SCALE GENOMIC DNA]</scope>
</reference>
<feature type="transmembrane region" description="Helical" evidence="5">
    <location>
        <begin position="178"/>
        <end position="201"/>
    </location>
</feature>
<evidence type="ECO:0000256" key="1">
    <source>
        <dbReference type="ARBA" id="ARBA00004141"/>
    </source>
</evidence>
<comment type="subcellular location">
    <subcellularLocation>
        <location evidence="1">Membrane</location>
        <topology evidence="1">Multi-pass membrane protein</topology>
    </subcellularLocation>
</comment>
<evidence type="ECO:0000313" key="7">
    <source>
        <dbReference type="EMBL" id="CDR27795.1"/>
    </source>
</evidence>
<keyword evidence="2 5" id="KW-0812">Transmembrane</keyword>
<gene>
    <name evidence="7" type="primary">hemX</name>
    <name evidence="7" type="ORF">ERS140147_00908</name>
</gene>
<dbReference type="Proteomes" id="UP000044616">
    <property type="component" value="Unassembled WGS sequence"/>
</dbReference>
<dbReference type="PANTHER" id="PTHR30071:SF15">
    <property type="entry name" value="PROTEIN HEMX"/>
    <property type="match status" value="1"/>
</dbReference>
<feature type="transmembrane region" description="Helical" evidence="5">
    <location>
        <begin position="97"/>
        <end position="113"/>
    </location>
</feature>
<sequence>MQENLFIRFNEIILLIYLISIICYFYDFVQKSHKIRSLGIYLLGIVWVLQTISLSIFIIQTRHIPLGSISDVFYTLSWLIISISLILNLIKVLNFSVFFLNLIGLTLLGMNTFQPTHYDNKVQKIAVIDELLLVHIGLAVLSYVFFALAFVNALLYIMQYRNLKEKRFDQKYFRLGSVATLESIVFYSTLSGWIILIFSIILGTQWGVISVGERIFIDPKVILSSVITLLYGTYLLIRIKKWINSRYLIYYNIILFCLNMINLFFATHFVT</sequence>
<keyword evidence="4 5" id="KW-0472">Membrane</keyword>
<dbReference type="Pfam" id="PF01578">
    <property type="entry name" value="Cytochrom_C_asm"/>
    <property type="match status" value="1"/>
</dbReference>
<feature type="transmembrane region" description="Helical" evidence="5">
    <location>
        <begin position="6"/>
        <end position="26"/>
    </location>
</feature>
<feature type="transmembrane region" description="Helical" evidence="5">
    <location>
        <begin position="72"/>
        <end position="90"/>
    </location>
</feature>
<dbReference type="GO" id="GO:0005886">
    <property type="term" value="C:plasma membrane"/>
    <property type="evidence" value="ECO:0007669"/>
    <property type="project" value="TreeGrafter"/>
</dbReference>
<dbReference type="EMBL" id="CCEH01000006">
    <property type="protein sequence ID" value="CDR27795.1"/>
    <property type="molecule type" value="Genomic_DNA"/>
</dbReference>
<dbReference type="RefSeq" id="WP_047529989.1">
    <property type="nucleotide sequence ID" value="NZ_CCEH01000006.1"/>
</dbReference>
<evidence type="ECO:0000256" key="5">
    <source>
        <dbReference type="SAM" id="Phobius"/>
    </source>
</evidence>